<dbReference type="WBParaSite" id="L893_g32275.t1">
    <property type="protein sequence ID" value="L893_g32275.t1"/>
    <property type="gene ID" value="L893_g32275"/>
</dbReference>
<dbReference type="Proteomes" id="UP000095287">
    <property type="component" value="Unplaced"/>
</dbReference>
<evidence type="ECO:0000313" key="2">
    <source>
        <dbReference type="Proteomes" id="UP000095287"/>
    </source>
</evidence>
<name>A0A1I8A3D0_9BILA</name>
<evidence type="ECO:0000256" key="1">
    <source>
        <dbReference type="SAM" id="MobiDB-lite"/>
    </source>
</evidence>
<reference evidence="3" key="1">
    <citation type="submission" date="2016-11" db="UniProtKB">
        <authorList>
            <consortium name="WormBaseParasite"/>
        </authorList>
    </citation>
    <scope>IDENTIFICATION</scope>
</reference>
<keyword evidence="2" id="KW-1185">Reference proteome</keyword>
<protein>
    <submittedName>
        <fullName evidence="3">Uncharacterized protein</fullName>
    </submittedName>
</protein>
<proteinExistence type="predicted"/>
<accession>A0A1I8A3D0</accession>
<sequence>MDRDTTEMQAQRTCGPGHHREASTKNVGSAGQAGGGHSNKFRMQIEEVLGQPGNSKQEGHEEINFADLWTWSALRQQQEILD</sequence>
<dbReference type="AlphaFoldDB" id="A0A1I8A3D0"/>
<feature type="region of interest" description="Disordered" evidence="1">
    <location>
        <begin position="1"/>
        <end position="42"/>
    </location>
</feature>
<evidence type="ECO:0000313" key="3">
    <source>
        <dbReference type="WBParaSite" id="L893_g32275.t1"/>
    </source>
</evidence>
<organism evidence="2 3">
    <name type="scientific">Steinernema glaseri</name>
    <dbReference type="NCBI Taxonomy" id="37863"/>
    <lineage>
        <taxon>Eukaryota</taxon>
        <taxon>Metazoa</taxon>
        <taxon>Ecdysozoa</taxon>
        <taxon>Nematoda</taxon>
        <taxon>Chromadorea</taxon>
        <taxon>Rhabditida</taxon>
        <taxon>Tylenchina</taxon>
        <taxon>Panagrolaimomorpha</taxon>
        <taxon>Strongyloidoidea</taxon>
        <taxon>Steinernematidae</taxon>
        <taxon>Steinernema</taxon>
    </lineage>
</organism>